<protein>
    <submittedName>
        <fullName evidence="1">Apelin receptor early endogenous ligand</fullName>
    </submittedName>
</protein>
<proteinExistence type="predicted"/>
<evidence type="ECO:0000313" key="2">
    <source>
        <dbReference type="Proteomes" id="UP000694701"/>
    </source>
</evidence>
<dbReference type="CDD" id="cd20244">
    <property type="entry name" value="Toddler"/>
    <property type="match status" value="1"/>
</dbReference>
<reference evidence="1" key="1">
    <citation type="submission" date="2025-08" db="UniProtKB">
        <authorList>
            <consortium name="Ensembl"/>
        </authorList>
    </citation>
    <scope>IDENTIFICATION</scope>
</reference>
<name>A0A8C2EJK1_CYPCA</name>
<dbReference type="Proteomes" id="UP000694701">
    <property type="component" value="Unplaced"/>
</dbReference>
<accession>A0A8C2EJK1</accession>
<dbReference type="GO" id="GO:0031704">
    <property type="term" value="F:apelin receptor binding"/>
    <property type="evidence" value="ECO:0007669"/>
    <property type="project" value="InterPro"/>
</dbReference>
<dbReference type="Pfam" id="PF22050">
    <property type="entry name" value="Toddler"/>
    <property type="match status" value="1"/>
</dbReference>
<dbReference type="Ensembl" id="ENSCCRT00020045269.1">
    <property type="protein sequence ID" value="ENSCCRP00020041488.1"/>
    <property type="gene ID" value="ENSCCRG00020018477.1"/>
</dbReference>
<organism evidence="1 2">
    <name type="scientific">Cyprinus carpio</name>
    <name type="common">Common carp</name>
    <dbReference type="NCBI Taxonomy" id="7962"/>
    <lineage>
        <taxon>Eukaryota</taxon>
        <taxon>Metazoa</taxon>
        <taxon>Chordata</taxon>
        <taxon>Craniata</taxon>
        <taxon>Vertebrata</taxon>
        <taxon>Euteleostomi</taxon>
        <taxon>Actinopterygii</taxon>
        <taxon>Neopterygii</taxon>
        <taxon>Teleostei</taxon>
        <taxon>Ostariophysi</taxon>
        <taxon>Cypriniformes</taxon>
        <taxon>Cyprinidae</taxon>
        <taxon>Cyprininae</taxon>
        <taxon>Cyprinus</taxon>
    </lineage>
</organism>
<dbReference type="GO" id="GO:0060183">
    <property type="term" value="P:apelin receptor signaling pathway"/>
    <property type="evidence" value="ECO:0007669"/>
    <property type="project" value="InterPro"/>
</dbReference>
<sequence length="48" mass="5785">ELGFHRLHLTLDLGISVTIYFLNLKRKYRRHNCPKKRCLPLHSRVPFP</sequence>
<dbReference type="AlphaFoldDB" id="A0A8C2EJK1"/>
<dbReference type="InterPro" id="IPR047853">
    <property type="entry name" value="ELA"/>
</dbReference>
<evidence type="ECO:0000313" key="1">
    <source>
        <dbReference type="Ensembl" id="ENSCCRP00020041488.1"/>
    </source>
</evidence>
<dbReference type="GO" id="GO:0007507">
    <property type="term" value="P:heart development"/>
    <property type="evidence" value="ECO:0007669"/>
    <property type="project" value="InterPro"/>
</dbReference>